<evidence type="ECO:0000256" key="3">
    <source>
        <dbReference type="ARBA" id="ARBA00011557"/>
    </source>
</evidence>
<keyword evidence="8 11" id="KW-1133">Transmembrane helix</keyword>
<feature type="transmembrane region" description="Helical" evidence="11">
    <location>
        <begin position="27"/>
        <end position="51"/>
    </location>
</feature>
<feature type="domain" description="ABC transmembrane type-1" evidence="13">
    <location>
        <begin position="90"/>
        <end position="281"/>
    </location>
</feature>
<dbReference type="CDD" id="cd06261">
    <property type="entry name" value="TM_PBP2"/>
    <property type="match status" value="1"/>
</dbReference>
<evidence type="ECO:0000256" key="7">
    <source>
        <dbReference type="ARBA" id="ARBA00022692"/>
    </source>
</evidence>
<feature type="transmembrane region" description="Helical" evidence="11">
    <location>
        <begin position="158"/>
        <end position="181"/>
    </location>
</feature>
<dbReference type="Pfam" id="PF00528">
    <property type="entry name" value="BPD_transp_1"/>
    <property type="match status" value="1"/>
</dbReference>
<keyword evidence="5 11" id="KW-0813">Transport</keyword>
<evidence type="ECO:0000256" key="2">
    <source>
        <dbReference type="ARBA" id="ARBA00009306"/>
    </source>
</evidence>
<proteinExistence type="inferred from homology"/>
<evidence type="ECO:0000256" key="12">
    <source>
        <dbReference type="RuleBase" id="RU363056"/>
    </source>
</evidence>
<comment type="subcellular location">
    <subcellularLocation>
        <location evidence="12">Cell inner membrane</location>
        <topology evidence="12">Multi-pass membrane protein</topology>
    </subcellularLocation>
    <subcellularLocation>
        <location evidence="1 11">Cell membrane</location>
        <topology evidence="1 11">Multi-pass membrane protein</topology>
    </subcellularLocation>
</comment>
<evidence type="ECO:0000256" key="11">
    <source>
        <dbReference type="RuleBase" id="RU363032"/>
    </source>
</evidence>
<keyword evidence="15" id="KW-1185">Reference proteome</keyword>
<dbReference type="PANTHER" id="PTHR43744:SF8">
    <property type="entry name" value="SN-GLYCEROL-3-PHOSPHATE TRANSPORT SYSTEM PERMEASE PROTEIN UGPE"/>
    <property type="match status" value="1"/>
</dbReference>
<keyword evidence="9 11" id="KW-0472">Membrane</keyword>
<evidence type="ECO:0000256" key="1">
    <source>
        <dbReference type="ARBA" id="ARBA00004651"/>
    </source>
</evidence>
<evidence type="ECO:0000259" key="13">
    <source>
        <dbReference type="PROSITE" id="PS50928"/>
    </source>
</evidence>
<evidence type="ECO:0000256" key="9">
    <source>
        <dbReference type="ARBA" id="ARBA00023136"/>
    </source>
</evidence>
<evidence type="ECO:0000256" key="10">
    <source>
        <dbReference type="ARBA" id="ARBA00037054"/>
    </source>
</evidence>
<dbReference type="SUPFAM" id="SSF161098">
    <property type="entry name" value="MetI-like"/>
    <property type="match status" value="1"/>
</dbReference>
<feature type="transmembrane region" description="Helical" evidence="11">
    <location>
        <begin position="125"/>
        <end position="146"/>
    </location>
</feature>
<dbReference type="PROSITE" id="PS50928">
    <property type="entry name" value="ABC_TM1"/>
    <property type="match status" value="1"/>
</dbReference>
<keyword evidence="7 11" id="KW-0812">Transmembrane</keyword>
<comment type="function">
    <text evidence="10 12">Part of the ABC transporter complex UgpBAEC involved in sn-glycerol-3-phosphate (G3P) import. Probably responsible for the translocation of the substrate across the membrane.</text>
</comment>
<dbReference type="InterPro" id="IPR035906">
    <property type="entry name" value="MetI-like_sf"/>
</dbReference>
<dbReference type="GO" id="GO:0005886">
    <property type="term" value="C:plasma membrane"/>
    <property type="evidence" value="ECO:0007669"/>
    <property type="project" value="UniProtKB-SubCell"/>
</dbReference>
<evidence type="ECO:0000313" key="14">
    <source>
        <dbReference type="EMBL" id="MBB4124532.1"/>
    </source>
</evidence>
<protein>
    <recommendedName>
        <fullName evidence="4 12">sn-glycerol-3-phosphate transport system permease protein UgpE</fullName>
    </recommendedName>
</protein>
<dbReference type="Gene3D" id="1.10.3720.10">
    <property type="entry name" value="MetI-like"/>
    <property type="match status" value="1"/>
</dbReference>
<evidence type="ECO:0000313" key="15">
    <source>
        <dbReference type="Proteomes" id="UP000530571"/>
    </source>
</evidence>
<feature type="transmembrane region" description="Helical" evidence="11">
    <location>
        <begin position="263"/>
        <end position="281"/>
    </location>
</feature>
<dbReference type="InterPro" id="IPR000515">
    <property type="entry name" value="MetI-like"/>
</dbReference>
<feature type="transmembrane region" description="Helical" evidence="11">
    <location>
        <begin position="90"/>
        <end position="113"/>
    </location>
</feature>
<dbReference type="PANTHER" id="PTHR43744">
    <property type="entry name" value="ABC TRANSPORTER PERMEASE PROTEIN MG189-RELATED-RELATED"/>
    <property type="match status" value="1"/>
</dbReference>
<evidence type="ECO:0000256" key="8">
    <source>
        <dbReference type="ARBA" id="ARBA00022989"/>
    </source>
</evidence>
<dbReference type="GO" id="GO:0055085">
    <property type="term" value="P:transmembrane transport"/>
    <property type="evidence" value="ECO:0007669"/>
    <property type="project" value="InterPro"/>
</dbReference>
<dbReference type="AlphaFoldDB" id="A0A7W6KNK6"/>
<gene>
    <name evidence="12" type="primary">ugpE</name>
    <name evidence="14" type="ORF">GGR30_004492</name>
</gene>
<reference evidence="14 15" key="1">
    <citation type="submission" date="2020-08" db="EMBL/GenBank/DDBJ databases">
        <title>Genomic Encyclopedia of Type Strains, Phase IV (KMG-IV): sequencing the most valuable type-strain genomes for metagenomic binning, comparative biology and taxonomic classification.</title>
        <authorList>
            <person name="Goeker M."/>
        </authorList>
    </citation>
    <scope>NUCLEOTIDE SEQUENCE [LARGE SCALE GENOMIC DNA]</scope>
    <source>
        <strain evidence="14 15">DSM 28101</strain>
    </source>
</reference>
<keyword evidence="12" id="KW-0997">Cell inner membrane</keyword>
<evidence type="ECO:0000256" key="4">
    <source>
        <dbReference type="ARBA" id="ARBA00020515"/>
    </source>
</evidence>
<feature type="transmembrane region" description="Helical" evidence="11">
    <location>
        <begin position="202"/>
        <end position="224"/>
    </location>
</feature>
<dbReference type="Proteomes" id="UP000530571">
    <property type="component" value="Unassembled WGS sequence"/>
</dbReference>
<organism evidence="14 15">
    <name type="scientific">Martelella radicis</name>
    <dbReference type="NCBI Taxonomy" id="1397476"/>
    <lineage>
        <taxon>Bacteria</taxon>
        <taxon>Pseudomonadati</taxon>
        <taxon>Pseudomonadota</taxon>
        <taxon>Alphaproteobacteria</taxon>
        <taxon>Hyphomicrobiales</taxon>
        <taxon>Aurantimonadaceae</taxon>
        <taxon>Martelella</taxon>
    </lineage>
</organism>
<evidence type="ECO:0000256" key="5">
    <source>
        <dbReference type="ARBA" id="ARBA00022448"/>
    </source>
</evidence>
<keyword evidence="6 12" id="KW-1003">Cell membrane</keyword>
<sequence length="296" mass="32652">MTAETIAVGREKEEAKATMLKPSRDPVLIALWICLVAVAAIWVAPFIFILFTSLKTSKDVMMTGAFSFPSSLEISNYANAWGRGNFATTFFNSVIISVIKVPLGIFFSAMAAYAISRIEVGFNKLLLMIVLFGTMIPFQVMLAPLFTLVNRLGLIDTYVGVILPYIAFGVPYQVFILHGFFKSVPKELSEAARIDGASHFTIFRRIFLPISIPALSALFILDFVNTWNEFAMALVLLQDQGMWTLPLGLMSFQGQFSSDYGQLNAAIVMTVLPATIVYLIFQRYFVSGLTSGAVKG</sequence>
<comment type="caution">
    <text evidence="14">The sequence shown here is derived from an EMBL/GenBank/DDBJ whole genome shotgun (WGS) entry which is preliminary data.</text>
</comment>
<name>A0A7W6KNK6_9HYPH</name>
<dbReference type="EMBL" id="JACIDZ010000025">
    <property type="protein sequence ID" value="MBB4124532.1"/>
    <property type="molecule type" value="Genomic_DNA"/>
</dbReference>
<evidence type="ECO:0000256" key="6">
    <source>
        <dbReference type="ARBA" id="ARBA00022475"/>
    </source>
</evidence>
<comment type="subunit">
    <text evidence="3 12">The complex is composed of two ATP-binding proteins (UgpC), two transmembrane proteins (UgpA and UgpE) and a solute-binding protein (UgpB).</text>
</comment>
<accession>A0A7W6KNK6</accession>
<comment type="similarity">
    <text evidence="2 11">Belongs to the binding-protein-dependent transport system permease family.</text>
</comment>